<evidence type="ECO:0000313" key="2">
    <source>
        <dbReference type="Proteomes" id="UP000094669"/>
    </source>
</evidence>
<keyword evidence="2" id="KW-1185">Reference proteome</keyword>
<organism evidence="1 2">
    <name type="scientific">Leptospira inadai serovar Lyme</name>
    <dbReference type="NCBI Taxonomy" id="293084"/>
    <lineage>
        <taxon>Bacteria</taxon>
        <taxon>Pseudomonadati</taxon>
        <taxon>Spirochaetota</taxon>
        <taxon>Spirochaetia</taxon>
        <taxon>Leptospirales</taxon>
        <taxon>Leptospiraceae</taxon>
        <taxon>Leptospira</taxon>
    </lineage>
</organism>
<sequence>MAKIIPNIFLIGLLVLFANGCLYRRINLPVLAIGEKLPLQKTKTRLSVLLKGEYCAEICKSSEHSPICSKEGDCKRSLVGWFPLESFRNETAVSFRQFYPKRKWNLLRDLPETISNFCAENQNWDCGENRIGSGKNSAERRVEIRINGFERRIHWSLYAASFSLLLLPGYFHESMILDIDYFADGKHTSVIISEKPNWNYWFGWIFFPWGPFASASDEKLFLESVKALSQTFTKGNL</sequence>
<proteinExistence type="predicted"/>
<name>A0ABX4YEX6_9LEPT</name>
<evidence type="ECO:0008006" key="3">
    <source>
        <dbReference type="Google" id="ProtNLM"/>
    </source>
</evidence>
<protein>
    <recommendedName>
        <fullName evidence="3">Lipoprotein</fullName>
    </recommendedName>
</protein>
<gene>
    <name evidence="1" type="ORF">BES34_016920</name>
</gene>
<evidence type="ECO:0000313" key="1">
    <source>
        <dbReference type="EMBL" id="PNV73592.1"/>
    </source>
</evidence>
<dbReference type="EMBL" id="MCRM02000022">
    <property type="protein sequence ID" value="PNV73592.1"/>
    <property type="molecule type" value="Genomic_DNA"/>
</dbReference>
<comment type="caution">
    <text evidence="1">The sequence shown here is derived from an EMBL/GenBank/DDBJ whole genome shotgun (WGS) entry which is preliminary data.</text>
</comment>
<accession>A0ABX4YEX6</accession>
<reference evidence="1" key="1">
    <citation type="submission" date="2018-01" db="EMBL/GenBank/DDBJ databases">
        <title>Genomic characterization of Leptospira inadai serogroup Lyme isolated from captured rat in Brazil and comparative analysis with human reference strain.</title>
        <authorList>
            <person name="Moreno L.Z."/>
            <person name="Loureiro A.P."/>
            <person name="Miraglia F."/>
            <person name="Kremer F.S."/>
            <person name="Eslabao M.R."/>
            <person name="Dellagostin O.A."/>
            <person name="Lilenbaum W."/>
            <person name="Moreno A.M."/>
        </authorList>
    </citation>
    <scope>NUCLEOTIDE SEQUENCE [LARGE SCALE GENOMIC DNA]</scope>
    <source>
        <strain evidence="1">M34/99</strain>
    </source>
</reference>
<dbReference type="Proteomes" id="UP000094669">
    <property type="component" value="Unassembled WGS sequence"/>
</dbReference>